<dbReference type="Proteomes" id="UP000624404">
    <property type="component" value="Unassembled WGS sequence"/>
</dbReference>
<organism evidence="4 5">
    <name type="scientific">Sclerotinia trifoliorum</name>
    <dbReference type="NCBI Taxonomy" id="28548"/>
    <lineage>
        <taxon>Eukaryota</taxon>
        <taxon>Fungi</taxon>
        <taxon>Dikarya</taxon>
        <taxon>Ascomycota</taxon>
        <taxon>Pezizomycotina</taxon>
        <taxon>Leotiomycetes</taxon>
        <taxon>Helotiales</taxon>
        <taxon>Sclerotiniaceae</taxon>
        <taxon>Sclerotinia</taxon>
    </lineage>
</organism>
<sequence length="264" mass="29620">MSTQYDSIGAKYDSLNVMPIQQIQHVDMKRLIGSFDSPKRVLELACGTGFYARQMVSWGASHVTALDISPAMISTAQKSLPAEMKDRVTFCVGDCARPDIWDSGELKTQKGTFDLVVAAWLLNYAPSGAEMQRMFENIYAALKPGGKFVGLTVHAAIIDKFQPDDPLNENEKHLGTVYEVLGKVDDGYRTCCHAFTEPEIKWEFYFLREDVYSKAALGAGMGELEWNVVLPGEEQVEKLGKEYWQSYLDRPKAAICISRKPDRE</sequence>
<keyword evidence="5" id="KW-1185">Reference proteome</keyword>
<reference evidence="4" key="1">
    <citation type="submission" date="2020-10" db="EMBL/GenBank/DDBJ databases">
        <authorList>
            <person name="Kusch S."/>
        </authorList>
    </citation>
    <scope>NUCLEOTIDE SEQUENCE</scope>
    <source>
        <strain evidence="4">SwB9</strain>
    </source>
</reference>
<protein>
    <submittedName>
        <fullName evidence="4">88c49761-fa48-411b-be2b-c58dc2fce701</fullName>
    </submittedName>
</protein>
<evidence type="ECO:0000256" key="2">
    <source>
        <dbReference type="ARBA" id="ARBA00022679"/>
    </source>
</evidence>
<proteinExistence type="predicted"/>
<dbReference type="PANTHER" id="PTHR43861:SF1">
    <property type="entry name" value="TRANS-ACONITATE 2-METHYLTRANSFERASE"/>
    <property type="match status" value="1"/>
</dbReference>
<evidence type="ECO:0000313" key="5">
    <source>
        <dbReference type="Proteomes" id="UP000624404"/>
    </source>
</evidence>
<dbReference type="GO" id="GO:0032259">
    <property type="term" value="P:methylation"/>
    <property type="evidence" value="ECO:0007669"/>
    <property type="project" value="UniProtKB-KW"/>
</dbReference>
<dbReference type="InterPro" id="IPR041698">
    <property type="entry name" value="Methyltransf_25"/>
</dbReference>
<evidence type="ECO:0000259" key="3">
    <source>
        <dbReference type="Pfam" id="PF13649"/>
    </source>
</evidence>
<dbReference type="SUPFAM" id="SSF53335">
    <property type="entry name" value="S-adenosyl-L-methionine-dependent methyltransferases"/>
    <property type="match status" value="1"/>
</dbReference>
<gene>
    <name evidence="4" type="ORF">SCLTRI_LOCUS4320</name>
</gene>
<dbReference type="CDD" id="cd02440">
    <property type="entry name" value="AdoMet_MTases"/>
    <property type="match status" value="1"/>
</dbReference>
<accession>A0A8H2VUD7</accession>
<feature type="domain" description="Methyltransferase" evidence="3">
    <location>
        <begin position="41"/>
        <end position="146"/>
    </location>
</feature>
<dbReference type="EMBL" id="CAJHIA010000012">
    <property type="protein sequence ID" value="CAD6444528.1"/>
    <property type="molecule type" value="Genomic_DNA"/>
</dbReference>
<dbReference type="Gene3D" id="3.40.50.150">
    <property type="entry name" value="Vaccinia Virus protein VP39"/>
    <property type="match status" value="1"/>
</dbReference>
<keyword evidence="1" id="KW-0489">Methyltransferase</keyword>
<dbReference type="Pfam" id="PF13649">
    <property type="entry name" value="Methyltransf_25"/>
    <property type="match status" value="1"/>
</dbReference>
<dbReference type="InterPro" id="IPR029063">
    <property type="entry name" value="SAM-dependent_MTases_sf"/>
</dbReference>
<dbReference type="GO" id="GO:0008168">
    <property type="term" value="F:methyltransferase activity"/>
    <property type="evidence" value="ECO:0007669"/>
    <property type="project" value="UniProtKB-KW"/>
</dbReference>
<evidence type="ECO:0000313" key="4">
    <source>
        <dbReference type="EMBL" id="CAD6444528.1"/>
    </source>
</evidence>
<name>A0A8H2VUD7_9HELO</name>
<dbReference type="PANTHER" id="PTHR43861">
    <property type="entry name" value="TRANS-ACONITATE 2-METHYLTRANSFERASE-RELATED"/>
    <property type="match status" value="1"/>
</dbReference>
<dbReference type="AlphaFoldDB" id="A0A8H2VUD7"/>
<evidence type="ECO:0000256" key="1">
    <source>
        <dbReference type="ARBA" id="ARBA00022603"/>
    </source>
</evidence>
<keyword evidence="2" id="KW-0808">Transferase</keyword>
<dbReference type="OrthoDB" id="3647at2759"/>
<comment type="caution">
    <text evidence="4">The sequence shown here is derived from an EMBL/GenBank/DDBJ whole genome shotgun (WGS) entry which is preliminary data.</text>
</comment>